<dbReference type="Pfam" id="PF08486">
    <property type="entry name" value="SpoIID"/>
    <property type="match status" value="1"/>
</dbReference>
<feature type="compositionally biased region" description="Low complexity" evidence="1">
    <location>
        <begin position="135"/>
        <end position="147"/>
    </location>
</feature>
<organism evidence="3">
    <name type="scientific">Woronichinia naegeliana WA131</name>
    <dbReference type="NCBI Taxonomy" id="2824559"/>
    <lineage>
        <taxon>Bacteria</taxon>
        <taxon>Bacillati</taxon>
        <taxon>Cyanobacteriota</taxon>
        <taxon>Cyanophyceae</taxon>
        <taxon>Synechococcales</taxon>
        <taxon>Coelosphaeriaceae</taxon>
        <taxon>Woronichinia</taxon>
    </lineage>
</organism>
<accession>A0A977KYA5</accession>
<feature type="compositionally biased region" description="Basic residues" evidence="1">
    <location>
        <begin position="148"/>
        <end position="157"/>
    </location>
</feature>
<name>A0A977KYA5_9CYAN</name>
<proteinExistence type="predicted"/>
<feature type="region of interest" description="Disordered" evidence="1">
    <location>
        <begin position="63"/>
        <end position="163"/>
    </location>
</feature>
<gene>
    <name evidence="3" type="ORF">KA717_04570</name>
</gene>
<reference evidence="3" key="1">
    <citation type="submission" date="2021-04" db="EMBL/GenBank/DDBJ databases">
        <title>Genome sequence of Woronichinia naegeliana from Washington state freshwater lake bloom.</title>
        <authorList>
            <person name="Dreher T.W."/>
        </authorList>
    </citation>
    <scope>NUCLEOTIDE SEQUENCE</scope>
    <source>
        <strain evidence="3">WA131</strain>
    </source>
</reference>
<sequence length="411" mass="44301">MMRSQLVSLKQWLGQLKPLGLWMVPLLSVTSIPLTLSYWLANHSNPEATAPAVETLTLPPLSQLPNPVPNSPSLLNPIPLTPKTNASPSANKVVNSVTRTSSSKTGTVTPDPLPPLPKSTKTATAVSKPPSAKATSPQSSPSHSSLTNHHHKTHSRHQAGMAPVKQAAYVPPPLEIRVGVVRGESSTVIGTSQQAYLQERTGKTLETVAPNQSLTVVPSGSSLLINGRTMPGVMWLNPSQNSFVYVGDRWYRGRVLLVSKGNSLLAINYVDLEHYLTSVVGSEMHATAPTEALKAQAIAARSYALVHMIRPASDWYDLGDNQRWQVYKGLNSEYNTGLQAVSDTAGQVLSYQGGVVESLYASTDAIVASVHKGRGMSQLGAYELAKQGYNYQQILNRYYPGVGLARVILQQ</sequence>
<protein>
    <submittedName>
        <fullName evidence="3">SpoIID/LytB domain-containing protein</fullName>
    </submittedName>
</protein>
<feature type="domain" description="Sporulation stage II protein D amidase enhancer LytB N-terminal" evidence="2">
    <location>
        <begin position="262"/>
        <end position="351"/>
    </location>
</feature>
<dbReference type="GO" id="GO:0030435">
    <property type="term" value="P:sporulation resulting in formation of a cellular spore"/>
    <property type="evidence" value="ECO:0007669"/>
    <property type="project" value="InterPro"/>
</dbReference>
<dbReference type="PANTHER" id="PTHR30032:SF4">
    <property type="entry name" value="AMIDASE ENHANCER"/>
    <property type="match status" value="1"/>
</dbReference>
<dbReference type="InterPro" id="IPR051922">
    <property type="entry name" value="Bact_Sporulation_Assoc"/>
</dbReference>
<dbReference type="InterPro" id="IPR013693">
    <property type="entry name" value="SpoIID/LytB_N"/>
</dbReference>
<dbReference type="NCBIfam" id="TIGR02669">
    <property type="entry name" value="SpoIID_LytB"/>
    <property type="match status" value="1"/>
</dbReference>
<dbReference type="AlphaFoldDB" id="A0A977KYA5"/>
<evidence type="ECO:0000313" key="3">
    <source>
        <dbReference type="EMBL" id="UXE62134.1"/>
    </source>
</evidence>
<evidence type="ECO:0000259" key="2">
    <source>
        <dbReference type="Pfam" id="PF08486"/>
    </source>
</evidence>
<dbReference type="InterPro" id="IPR013486">
    <property type="entry name" value="SpoIID/LytB"/>
</dbReference>
<dbReference type="KEGG" id="wna:KA717_04570"/>
<feature type="compositionally biased region" description="Low complexity" evidence="1">
    <location>
        <begin position="63"/>
        <end position="82"/>
    </location>
</feature>
<dbReference type="EMBL" id="CP073041">
    <property type="protein sequence ID" value="UXE62134.1"/>
    <property type="molecule type" value="Genomic_DNA"/>
</dbReference>
<dbReference type="GO" id="GO:0030288">
    <property type="term" value="C:outer membrane-bounded periplasmic space"/>
    <property type="evidence" value="ECO:0007669"/>
    <property type="project" value="TreeGrafter"/>
</dbReference>
<dbReference type="PANTHER" id="PTHR30032">
    <property type="entry name" value="N-ACETYLMURAMOYL-L-ALANINE AMIDASE-RELATED"/>
    <property type="match status" value="1"/>
</dbReference>
<feature type="compositionally biased region" description="Polar residues" evidence="1">
    <location>
        <begin position="83"/>
        <end position="108"/>
    </location>
</feature>
<dbReference type="Proteomes" id="UP001065613">
    <property type="component" value="Chromosome"/>
</dbReference>
<evidence type="ECO:0000256" key="1">
    <source>
        <dbReference type="SAM" id="MobiDB-lite"/>
    </source>
</evidence>